<keyword evidence="6" id="KW-1185">Reference proteome</keyword>
<sequence length="366" mass="39177">MKLMHLFYAAGVLAVAHAAAAQTTNTPEGGPLPPDFRTVSRSSAAVPAASPGAPAAAGVAAPVPTTTGGATSVASAARCAAASGCPTTQPQKQLARRRSMGTRSESVNGPYPDHDDPSLVTYDYDPDYSYRIVTQAHQETHILLAPDEEVIGVYLADTGKRWPYHTSITKRDLFVSARQPGLRNTGTIITTRRRYEIDLRSTASTAWFHRVSWHYVDVGLSGSAHMTPFGVEYPGNVPRGSGYAGGGMSADPGPRIDLAHVNYGYRIKGSASFAPTMVFDDGQFTYMRLPHDATLSAVFILDRSGEGEITDFAPIGNDFYKIPQVVTYGLLLRRGKDEVRVFNESGGGCGLFGCDTTPARNIYGHS</sequence>
<keyword evidence="2 4" id="KW-0732">Signal</keyword>
<name>A0A6J5EZU7_9BURK</name>
<evidence type="ECO:0000256" key="2">
    <source>
        <dbReference type="ARBA" id="ARBA00022729"/>
    </source>
</evidence>
<dbReference type="AlphaFoldDB" id="A0A6J5EZU7"/>
<proteinExistence type="inferred from homology"/>
<feature type="compositionally biased region" description="Low complexity" evidence="3">
    <location>
        <begin position="42"/>
        <end position="59"/>
    </location>
</feature>
<reference evidence="5 6" key="1">
    <citation type="submission" date="2020-04" db="EMBL/GenBank/DDBJ databases">
        <authorList>
            <person name="De Canck E."/>
        </authorList>
    </citation>
    <scope>NUCLEOTIDE SEQUENCE [LARGE SCALE GENOMIC DNA]</scope>
    <source>
        <strain evidence="5 6">LMG 29542</strain>
    </source>
</reference>
<dbReference type="Pfam" id="PF03524">
    <property type="entry name" value="CagX"/>
    <property type="match status" value="1"/>
</dbReference>
<evidence type="ECO:0000313" key="6">
    <source>
        <dbReference type="Proteomes" id="UP000494363"/>
    </source>
</evidence>
<comment type="similarity">
    <text evidence="1">Belongs to the TrbG/VirB9 family.</text>
</comment>
<accession>A0A6J5EZU7</accession>
<dbReference type="EMBL" id="CADIKH010000048">
    <property type="protein sequence ID" value="CAB3770832.1"/>
    <property type="molecule type" value="Genomic_DNA"/>
</dbReference>
<feature type="region of interest" description="Disordered" evidence="3">
    <location>
        <begin position="23"/>
        <end position="59"/>
    </location>
</feature>
<dbReference type="InterPro" id="IPR038161">
    <property type="entry name" value="VirB9/CagX/TrbG_C_sf"/>
</dbReference>
<evidence type="ECO:0008006" key="7">
    <source>
        <dbReference type="Google" id="ProtNLM"/>
    </source>
</evidence>
<feature type="signal peptide" evidence="4">
    <location>
        <begin position="1"/>
        <end position="21"/>
    </location>
</feature>
<gene>
    <name evidence="5" type="ORF">LMG29542_06456</name>
</gene>
<evidence type="ECO:0000313" key="5">
    <source>
        <dbReference type="EMBL" id="CAB3770832.1"/>
    </source>
</evidence>
<dbReference type="Proteomes" id="UP000494363">
    <property type="component" value="Unassembled WGS sequence"/>
</dbReference>
<dbReference type="CDD" id="cd06911">
    <property type="entry name" value="VirB9_CagX_TrbG"/>
    <property type="match status" value="1"/>
</dbReference>
<evidence type="ECO:0000256" key="4">
    <source>
        <dbReference type="SAM" id="SignalP"/>
    </source>
</evidence>
<feature type="region of interest" description="Disordered" evidence="3">
    <location>
        <begin position="82"/>
        <end position="118"/>
    </location>
</feature>
<feature type="chain" id="PRO_5026657566" description="Type IV secretion system protein virB9" evidence="4">
    <location>
        <begin position="22"/>
        <end position="366"/>
    </location>
</feature>
<evidence type="ECO:0000256" key="1">
    <source>
        <dbReference type="ARBA" id="ARBA00006135"/>
    </source>
</evidence>
<dbReference type="InterPro" id="IPR010258">
    <property type="entry name" value="Conjugal_tfr_TrbG/VirB9/CagX"/>
</dbReference>
<organism evidence="5 6">
    <name type="scientific">Paraburkholderia humisilvae</name>
    <dbReference type="NCBI Taxonomy" id="627669"/>
    <lineage>
        <taxon>Bacteria</taxon>
        <taxon>Pseudomonadati</taxon>
        <taxon>Pseudomonadota</taxon>
        <taxon>Betaproteobacteria</taxon>
        <taxon>Burkholderiales</taxon>
        <taxon>Burkholderiaceae</taxon>
        <taxon>Paraburkholderia</taxon>
    </lineage>
</organism>
<evidence type="ECO:0000256" key="3">
    <source>
        <dbReference type="SAM" id="MobiDB-lite"/>
    </source>
</evidence>
<protein>
    <recommendedName>
        <fullName evidence="7">Type IV secretion system protein virB9</fullName>
    </recommendedName>
</protein>
<dbReference type="Gene3D" id="2.60.40.2500">
    <property type="match status" value="1"/>
</dbReference>
<dbReference type="InterPro" id="IPR033645">
    <property type="entry name" value="VirB9/CagX/TrbG_C"/>
</dbReference>